<dbReference type="SUPFAM" id="SSF55073">
    <property type="entry name" value="Nucleotide cyclase"/>
    <property type="match status" value="1"/>
</dbReference>
<dbReference type="InterPro" id="IPR050469">
    <property type="entry name" value="Diguanylate_Cyclase"/>
</dbReference>
<gene>
    <name evidence="5" type="ORF">O1D97_09565</name>
</gene>
<keyword evidence="3" id="KW-0812">Transmembrane</keyword>
<evidence type="ECO:0000313" key="5">
    <source>
        <dbReference type="EMBL" id="MCZ2721889.1"/>
    </source>
</evidence>
<dbReference type="InterPro" id="IPR029787">
    <property type="entry name" value="Nucleotide_cyclase"/>
</dbReference>
<dbReference type="Proteomes" id="UP001149719">
    <property type="component" value="Unassembled WGS sequence"/>
</dbReference>
<keyword evidence="3" id="KW-0472">Membrane</keyword>
<comment type="caution">
    <text evidence="5">The sequence shown here is derived from an EMBL/GenBank/DDBJ whole genome shotgun (WGS) entry which is preliminary data.</text>
</comment>
<feature type="transmembrane region" description="Helical" evidence="3">
    <location>
        <begin position="158"/>
        <end position="177"/>
    </location>
</feature>
<name>A0ABT4JWE8_9GAMM</name>
<evidence type="ECO:0000256" key="3">
    <source>
        <dbReference type="SAM" id="Phobius"/>
    </source>
</evidence>
<dbReference type="PANTHER" id="PTHR45138:SF9">
    <property type="entry name" value="DIGUANYLATE CYCLASE DGCM-RELATED"/>
    <property type="match status" value="1"/>
</dbReference>
<dbReference type="RefSeq" id="WP_269125052.1">
    <property type="nucleotide sequence ID" value="NZ_JAPUBN010000015.1"/>
</dbReference>
<dbReference type="Gene3D" id="3.30.70.270">
    <property type="match status" value="1"/>
</dbReference>
<dbReference type="InterPro" id="IPR000160">
    <property type="entry name" value="GGDEF_dom"/>
</dbReference>
<sequence>MGQKQIEHYFLRTSAVKPELFRKLVLFSVACFTLMWLINSIFHSLVVFNQLSYLISIIALASIYFLSVNNKVNNHTLLMLAYTVIAGFLISYSLWSHTVNQEPFLNSAQWLGLNYVMAYLFLDVKKAVPTTVIVFSITIVGHFLAIIANHSLHNTLGVVLSMGIAHTAYIALLWMVIKLRKNNEEVKQHAMTLEGYAYVDLLTHILNRRGIDKVIKDLGLNSDSNNQNYAILVVDIDHFKQVNDVHGHLIGDQILVKIASHLSRKVHPDDILGRWGGEEFIILTLNKDREKILALADYLRDTISQLDTDPVHGITASIGIGYSHEGKNTDEVFNIADKHLYTAKQIGRNRIIDSQLTH</sequence>
<dbReference type="InterPro" id="IPR043128">
    <property type="entry name" value="Rev_trsase/Diguanyl_cyclase"/>
</dbReference>
<dbReference type="EMBL" id="JAPUBN010000015">
    <property type="protein sequence ID" value="MCZ2721889.1"/>
    <property type="molecule type" value="Genomic_DNA"/>
</dbReference>
<dbReference type="SMART" id="SM00267">
    <property type="entry name" value="GGDEF"/>
    <property type="match status" value="1"/>
</dbReference>
<keyword evidence="6" id="KW-1185">Reference proteome</keyword>
<comment type="catalytic activity">
    <reaction evidence="2">
        <text>2 GTP = 3',3'-c-di-GMP + 2 diphosphate</text>
        <dbReference type="Rhea" id="RHEA:24898"/>
        <dbReference type="ChEBI" id="CHEBI:33019"/>
        <dbReference type="ChEBI" id="CHEBI:37565"/>
        <dbReference type="ChEBI" id="CHEBI:58805"/>
        <dbReference type="EC" id="2.7.7.65"/>
    </reaction>
</comment>
<dbReference type="PANTHER" id="PTHR45138">
    <property type="entry name" value="REGULATORY COMPONENTS OF SENSORY TRANSDUCTION SYSTEM"/>
    <property type="match status" value="1"/>
</dbReference>
<protein>
    <recommendedName>
        <fullName evidence="1">diguanylate cyclase</fullName>
        <ecNumber evidence="1">2.7.7.65</ecNumber>
    </recommendedName>
</protein>
<accession>A0ABT4JWE8</accession>
<dbReference type="PROSITE" id="PS50887">
    <property type="entry name" value="GGDEF"/>
    <property type="match status" value="1"/>
</dbReference>
<evidence type="ECO:0000313" key="6">
    <source>
        <dbReference type="Proteomes" id="UP001149719"/>
    </source>
</evidence>
<proteinExistence type="predicted"/>
<evidence type="ECO:0000256" key="2">
    <source>
        <dbReference type="ARBA" id="ARBA00034247"/>
    </source>
</evidence>
<feature type="transmembrane region" description="Helical" evidence="3">
    <location>
        <begin position="44"/>
        <end position="65"/>
    </location>
</feature>
<feature type="domain" description="GGDEF" evidence="4">
    <location>
        <begin position="227"/>
        <end position="356"/>
    </location>
</feature>
<evidence type="ECO:0000259" key="4">
    <source>
        <dbReference type="PROSITE" id="PS50887"/>
    </source>
</evidence>
<organism evidence="5 6">
    <name type="scientific">Marinomonas phaeophyticola</name>
    <dbReference type="NCBI Taxonomy" id="3004091"/>
    <lineage>
        <taxon>Bacteria</taxon>
        <taxon>Pseudomonadati</taxon>
        <taxon>Pseudomonadota</taxon>
        <taxon>Gammaproteobacteria</taxon>
        <taxon>Oceanospirillales</taxon>
        <taxon>Oceanospirillaceae</taxon>
        <taxon>Marinomonas</taxon>
    </lineage>
</organism>
<dbReference type="Pfam" id="PF00990">
    <property type="entry name" value="GGDEF"/>
    <property type="match status" value="1"/>
</dbReference>
<feature type="transmembrane region" description="Helical" evidence="3">
    <location>
        <begin position="20"/>
        <end position="38"/>
    </location>
</feature>
<dbReference type="CDD" id="cd01949">
    <property type="entry name" value="GGDEF"/>
    <property type="match status" value="1"/>
</dbReference>
<evidence type="ECO:0000256" key="1">
    <source>
        <dbReference type="ARBA" id="ARBA00012528"/>
    </source>
</evidence>
<dbReference type="NCBIfam" id="TIGR00254">
    <property type="entry name" value="GGDEF"/>
    <property type="match status" value="1"/>
</dbReference>
<feature type="transmembrane region" description="Helical" evidence="3">
    <location>
        <begin position="131"/>
        <end position="152"/>
    </location>
</feature>
<feature type="transmembrane region" description="Helical" evidence="3">
    <location>
        <begin position="77"/>
        <end position="95"/>
    </location>
</feature>
<dbReference type="EC" id="2.7.7.65" evidence="1"/>
<keyword evidence="3" id="KW-1133">Transmembrane helix</keyword>
<reference evidence="5" key="1">
    <citation type="submission" date="2022-12" db="EMBL/GenBank/DDBJ databases">
        <title>Marinomonas 15G1-11 sp. nov, isolated from marine algae.</title>
        <authorList>
            <person name="Butt M."/>
            <person name="Choi D.G."/>
            <person name="Kim J.M."/>
            <person name="Lee J.K."/>
            <person name="Baek J.H."/>
            <person name="Jeon C.O."/>
        </authorList>
    </citation>
    <scope>NUCLEOTIDE SEQUENCE</scope>
    <source>
        <strain evidence="5">15G1-11</strain>
    </source>
</reference>